<dbReference type="NCBIfam" id="TIGR00556">
    <property type="entry name" value="pantethn_trn"/>
    <property type="match status" value="1"/>
</dbReference>
<reference evidence="10 11" key="1">
    <citation type="submission" date="2013-05" db="EMBL/GenBank/DDBJ databases">
        <title>The Genome Sequence of Corynebacterium pyruviciproducens 1773O (ATCC BAA-1742).</title>
        <authorList>
            <consortium name="The Broad Institute Genomics Platform"/>
            <person name="Earl A."/>
            <person name="Ward D."/>
            <person name="Feldgarden M."/>
            <person name="Gevers D."/>
            <person name="Tong J."/>
            <person name="Walker B."/>
            <person name="Young S."/>
            <person name="Zeng Q."/>
            <person name="Gargeya S."/>
            <person name="Fitzgerald M."/>
            <person name="Haas B."/>
            <person name="Abouelleil A."/>
            <person name="Allen A.W."/>
            <person name="Alvarado L."/>
            <person name="Arachchi H.M."/>
            <person name="Berlin A.M."/>
            <person name="Chapman S.B."/>
            <person name="Gainer-Dewar J."/>
            <person name="Goldberg J."/>
            <person name="Griggs A."/>
            <person name="Gujja S."/>
            <person name="Hansen M."/>
            <person name="Howarth C."/>
            <person name="Imamovic A."/>
            <person name="Ireland A."/>
            <person name="Larimer J."/>
            <person name="McCowan C."/>
            <person name="Murphy C."/>
            <person name="Pearson M."/>
            <person name="Poon T.W."/>
            <person name="Priest M."/>
            <person name="Roberts A."/>
            <person name="Saif S."/>
            <person name="Shea T."/>
            <person name="Sisk P."/>
            <person name="Sykes S."/>
            <person name="Wortman J."/>
            <person name="Nusbaum C."/>
            <person name="Birren B."/>
        </authorList>
    </citation>
    <scope>NUCLEOTIDE SEQUENCE [LARGE SCALE GENOMIC DNA]</scope>
    <source>
        <strain evidence="10 11">ATCC BAA-1742</strain>
    </source>
</reference>
<comment type="function">
    <text evidence="8">Transfers the 4'-phosphopantetheine moiety from coenzyme A to a Ser of acyl-carrier-protein.</text>
</comment>
<evidence type="ECO:0000256" key="1">
    <source>
        <dbReference type="ARBA" id="ARBA00022516"/>
    </source>
</evidence>
<keyword evidence="7 8" id="KW-0275">Fatty acid biosynthesis</keyword>
<evidence type="ECO:0000259" key="9">
    <source>
        <dbReference type="Pfam" id="PF01648"/>
    </source>
</evidence>
<dbReference type="InterPro" id="IPR008278">
    <property type="entry name" value="4-PPantetheinyl_Trfase_dom"/>
</dbReference>
<dbReference type="InterPro" id="IPR037143">
    <property type="entry name" value="4-PPantetheinyl_Trfase_dom_sf"/>
</dbReference>
<keyword evidence="4 8" id="KW-0276">Fatty acid metabolism</keyword>
<keyword evidence="1 8" id="KW-0444">Lipid biosynthesis</keyword>
<keyword evidence="3 8" id="KW-0479">Metal-binding</keyword>
<comment type="cofactor">
    <cofactor evidence="8">
        <name>Mg(2+)</name>
        <dbReference type="ChEBI" id="CHEBI:18420"/>
    </cofactor>
</comment>
<dbReference type="HAMAP" id="MF_00101">
    <property type="entry name" value="AcpS"/>
    <property type="match status" value="1"/>
</dbReference>
<name>S2Z1V2_9CORY</name>
<keyword evidence="6 8" id="KW-0443">Lipid metabolism</keyword>
<dbReference type="InterPro" id="IPR004568">
    <property type="entry name" value="Ppantetheine-prot_Trfase_dom"/>
</dbReference>
<accession>S2Z1V2</accession>
<evidence type="ECO:0000313" key="11">
    <source>
        <dbReference type="Proteomes" id="UP000014408"/>
    </source>
</evidence>
<dbReference type="eggNOG" id="COG0736">
    <property type="taxonomic scope" value="Bacteria"/>
</dbReference>
<dbReference type="Gene3D" id="3.90.470.20">
    <property type="entry name" value="4'-phosphopantetheinyl transferase domain"/>
    <property type="match status" value="1"/>
</dbReference>
<comment type="catalytic activity">
    <reaction evidence="8">
        <text>apo-[ACP] + CoA = holo-[ACP] + adenosine 3',5'-bisphosphate + H(+)</text>
        <dbReference type="Rhea" id="RHEA:12068"/>
        <dbReference type="Rhea" id="RHEA-COMP:9685"/>
        <dbReference type="Rhea" id="RHEA-COMP:9690"/>
        <dbReference type="ChEBI" id="CHEBI:15378"/>
        <dbReference type="ChEBI" id="CHEBI:29999"/>
        <dbReference type="ChEBI" id="CHEBI:57287"/>
        <dbReference type="ChEBI" id="CHEBI:58343"/>
        <dbReference type="ChEBI" id="CHEBI:64479"/>
        <dbReference type="EC" id="2.7.8.7"/>
    </reaction>
</comment>
<dbReference type="Proteomes" id="UP000014408">
    <property type="component" value="Unassembled WGS sequence"/>
</dbReference>
<dbReference type="PATRIC" id="fig|1125779.3.peg.349"/>
<feature type="binding site" evidence="8">
    <location>
        <position position="69"/>
    </location>
    <ligand>
        <name>Mg(2+)</name>
        <dbReference type="ChEBI" id="CHEBI:18420"/>
    </ligand>
</feature>
<dbReference type="NCBIfam" id="NF000831">
    <property type="entry name" value="PRK00070.3-1"/>
    <property type="match status" value="1"/>
</dbReference>
<keyword evidence="5 8" id="KW-0460">Magnesium</keyword>
<dbReference type="AlphaFoldDB" id="S2Z1V2"/>
<evidence type="ECO:0000256" key="3">
    <source>
        <dbReference type="ARBA" id="ARBA00022723"/>
    </source>
</evidence>
<dbReference type="GO" id="GO:0000287">
    <property type="term" value="F:magnesium ion binding"/>
    <property type="evidence" value="ECO:0007669"/>
    <property type="project" value="UniProtKB-UniRule"/>
</dbReference>
<evidence type="ECO:0000256" key="7">
    <source>
        <dbReference type="ARBA" id="ARBA00023160"/>
    </source>
</evidence>
<sequence length="151" mass="16366">MCFPRVVVPGCSCVGVDVVFVPDFAQQLASPGTHFARVFTPYEQRCVHRRAAVTGCPEQHFAVRWAAKEAFIKAWSAFIAPAPPPLAPEEVCWSEIEVRNDANGRPSLHLRGDIARLAPSDVSWDVSLSHGGDYAVAVVVAQREVGDGIPT</sequence>
<dbReference type="Pfam" id="PF01648">
    <property type="entry name" value="ACPS"/>
    <property type="match status" value="1"/>
</dbReference>
<evidence type="ECO:0000256" key="4">
    <source>
        <dbReference type="ARBA" id="ARBA00022832"/>
    </source>
</evidence>
<dbReference type="EC" id="2.7.8.7" evidence="8"/>
<keyword evidence="11" id="KW-1185">Reference proteome</keyword>
<comment type="similarity">
    <text evidence="8">Belongs to the P-Pant transferase superfamily. AcpS family.</text>
</comment>
<dbReference type="GO" id="GO:0005737">
    <property type="term" value="C:cytoplasm"/>
    <property type="evidence" value="ECO:0007669"/>
    <property type="project" value="UniProtKB-SubCell"/>
</dbReference>
<feature type="domain" description="4'-phosphopantetheinyl transferase" evidence="9">
    <location>
        <begin position="14"/>
        <end position="139"/>
    </location>
</feature>
<dbReference type="STRING" id="1125779.HMPREF1219_00361"/>
<evidence type="ECO:0000256" key="2">
    <source>
        <dbReference type="ARBA" id="ARBA00022679"/>
    </source>
</evidence>
<dbReference type="GO" id="GO:0008897">
    <property type="term" value="F:holo-[acyl-carrier-protein] synthase activity"/>
    <property type="evidence" value="ECO:0007669"/>
    <property type="project" value="UniProtKB-UniRule"/>
</dbReference>
<comment type="subcellular location">
    <subcellularLocation>
        <location evidence="8">Cytoplasm</location>
    </subcellularLocation>
</comment>
<dbReference type="SUPFAM" id="SSF56214">
    <property type="entry name" value="4'-phosphopantetheinyl transferase"/>
    <property type="match status" value="1"/>
</dbReference>
<dbReference type="RefSeq" id="WP_016457283.1">
    <property type="nucleotide sequence ID" value="NZ_KE150446.1"/>
</dbReference>
<protein>
    <recommendedName>
        <fullName evidence="8">Holo-[acyl-carrier-protein] synthase</fullName>
        <shortName evidence="8">Holo-ACP synthase</shortName>
        <ecNumber evidence="8">2.7.8.7</ecNumber>
    </recommendedName>
    <alternativeName>
        <fullName evidence="8">4'-phosphopantetheinyl transferase AcpS</fullName>
    </alternativeName>
</protein>
<dbReference type="EMBL" id="ATBY01000003">
    <property type="protein sequence ID" value="EPD70678.1"/>
    <property type="molecule type" value="Genomic_DNA"/>
</dbReference>
<comment type="caution">
    <text evidence="10">The sequence shown here is derived from an EMBL/GenBank/DDBJ whole genome shotgun (WGS) entry which is preliminary data.</text>
</comment>
<organism evidence="10 11">
    <name type="scientific">Corynebacterium pyruviciproducens ATCC BAA-1742</name>
    <dbReference type="NCBI Taxonomy" id="1125779"/>
    <lineage>
        <taxon>Bacteria</taxon>
        <taxon>Bacillati</taxon>
        <taxon>Actinomycetota</taxon>
        <taxon>Actinomycetes</taxon>
        <taxon>Mycobacteriales</taxon>
        <taxon>Corynebacteriaceae</taxon>
        <taxon>Corynebacterium</taxon>
    </lineage>
</organism>
<evidence type="ECO:0000256" key="6">
    <source>
        <dbReference type="ARBA" id="ARBA00023098"/>
    </source>
</evidence>
<keyword evidence="8" id="KW-0963">Cytoplasm</keyword>
<dbReference type="HOGENOM" id="CLU_089696_2_0_11"/>
<dbReference type="InterPro" id="IPR002582">
    <property type="entry name" value="ACPS"/>
</dbReference>
<gene>
    <name evidence="8" type="primary">acpS</name>
    <name evidence="10" type="ORF">HMPREF1219_00361</name>
</gene>
<evidence type="ECO:0000256" key="8">
    <source>
        <dbReference type="HAMAP-Rule" id="MF_00101"/>
    </source>
</evidence>
<proteinExistence type="inferred from homology"/>
<evidence type="ECO:0000256" key="5">
    <source>
        <dbReference type="ARBA" id="ARBA00022842"/>
    </source>
</evidence>
<dbReference type="GO" id="GO:0006633">
    <property type="term" value="P:fatty acid biosynthetic process"/>
    <property type="evidence" value="ECO:0007669"/>
    <property type="project" value="UniProtKB-UniRule"/>
</dbReference>
<evidence type="ECO:0000313" key="10">
    <source>
        <dbReference type="EMBL" id="EPD70678.1"/>
    </source>
</evidence>
<keyword evidence="2 8" id="KW-0808">Transferase</keyword>
<feature type="binding site" evidence="8">
    <location>
        <position position="17"/>
    </location>
    <ligand>
        <name>Mg(2+)</name>
        <dbReference type="ChEBI" id="CHEBI:18420"/>
    </ligand>
</feature>